<dbReference type="Pfam" id="PF16134">
    <property type="entry name" value="THOC2_N"/>
    <property type="match status" value="2"/>
</dbReference>
<evidence type="ECO:0000313" key="3">
    <source>
        <dbReference type="Proteomes" id="UP000887565"/>
    </source>
</evidence>
<dbReference type="OMA" id="HAYRIAC"/>
<protein>
    <submittedName>
        <fullName evidence="4">Uncharacterized protein</fullName>
    </submittedName>
</protein>
<organism evidence="3 4">
    <name type="scientific">Romanomermis culicivorax</name>
    <name type="common">Nematode worm</name>
    <dbReference type="NCBI Taxonomy" id="13658"/>
    <lineage>
        <taxon>Eukaryota</taxon>
        <taxon>Metazoa</taxon>
        <taxon>Ecdysozoa</taxon>
        <taxon>Nematoda</taxon>
        <taxon>Enoplea</taxon>
        <taxon>Dorylaimia</taxon>
        <taxon>Mermithida</taxon>
        <taxon>Mermithoidea</taxon>
        <taxon>Mermithidae</taxon>
        <taxon>Romanomermis</taxon>
    </lineage>
</organism>
<dbReference type="PANTHER" id="PTHR21597:SF0">
    <property type="entry name" value="THO COMPLEX SUBUNIT 2"/>
    <property type="match status" value="1"/>
</dbReference>
<name>A0A915HGQ3_ROMCU</name>
<sequence length="576" mass="66440">MAQDLQSEMEKMRQLCRDYIFGDNSSIEACYKSLADLTKVSPYRNASLLLDVLTCLDTEIDCCPDKVTPKDKLIELCKLLTKAVLPEDMIKACVLVDKTINDKTIKLKTKLFYRQLKYNLLREESEGYAKLIVELCQPSSSNFTPEIVLDKIRCLIGQFNLDPNRVLDVILECFECYLDNYQFFLNLIRLYGCTSYDISYTLGFKFYNSAHNYESNALKSGGGGGEQKTLDSLNGVSSRRLDKNFYRMTALLIRDQQIDVQSLFSYMTPSFEIIISQFDSYMNDLNKFQKTLIRSAIAPADSINQIKRPEVLDNQKLSLMTALLEVGDWQSAKLLLDRMPEVYAFSYPDVSAAMCRFIDSLIEEFYAICCPLYHDLFNLLTTPESDDKEIDHHYSKNFAISNLKRAKIENFADLIQNVFPMIVYMGSSLGCDAILYNKIIRICEAFMEERSRNPDLEKFMDQVIELCDECLIPGLSLFGENCSIAEQLWQLIKLFPYTIRRLSRENCKLQGRLLSKLCHSNPSVVFDYLLNQIKQFENFIHPVVDMLKSITQLSYDVLACKYREYKFSTKFIFGGI</sequence>
<dbReference type="PANTHER" id="PTHR21597">
    <property type="entry name" value="THO2 PROTEIN"/>
    <property type="match status" value="1"/>
</dbReference>
<feature type="domain" description="THO complex subunit 2 N-terminal" evidence="2">
    <location>
        <begin position="303"/>
        <end position="500"/>
    </location>
</feature>
<dbReference type="InterPro" id="IPR040007">
    <property type="entry name" value="Tho2"/>
</dbReference>
<evidence type="ECO:0000259" key="2">
    <source>
        <dbReference type="Pfam" id="PF16134"/>
    </source>
</evidence>
<dbReference type="AlphaFoldDB" id="A0A915HGQ3"/>
<dbReference type="Pfam" id="PF11732">
    <property type="entry name" value="Thoc2"/>
    <property type="match status" value="1"/>
</dbReference>
<dbReference type="GO" id="GO:0000445">
    <property type="term" value="C:THO complex part of transcription export complex"/>
    <property type="evidence" value="ECO:0007669"/>
    <property type="project" value="TreeGrafter"/>
</dbReference>
<keyword evidence="3" id="KW-1185">Reference proteome</keyword>
<proteinExistence type="predicted"/>
<dbReference type="GO" id="GO:0006397">
    <property type="term" value="P:mRNA processing"/>
    <property type="evidence" value="ECO:0007669"/>
    <property type="project" value="InterPro"/>
</dbReference>
<accession>A0A915HGQ3</accession>
<dbReference type="InterPro" id="IPR032302">
    <property type="entry name" value="THOC2_N"/>
</dbReference>
<reference evidence="4" key="1">
    <citation type="submission" date="2022-11" db="UniProtKB">
        <authorList>
            <consortium name="WormBaseParasite"/>
        </authorList>
    </citation>
    <scope>IDENTIFICATION</scope>
</reference>
<dbReference type="Proteomes" id="UP000887565">
    <property type="component" value="Unplaced"/>
</dbReference>
<dbReference type="WBParaSite" id="nRc.2.0.1.t00604-RA">
    <property type="protein sequence ID" value="nRc.2.0.1.t00604-RA"/>
    <property type="gene ID" value="nRc.2.0.1.g00604"/>
</dbReference>
<evidence type="ECO:0000259" key="1">
    <source>
        <dbReference type="Pfam" id="PF11732"/>
    </source>
</evidence>
<evidence type="ECO:0000313" key="4">
    <source>
        <dbReference type="WBParaSite" id="nRc.2.0.1.t00604-RA"/>
    </source>
</evidence>
<feature type="domain" description="THO complex subunit 2 N-terminal" evidence="2">
    <location>
        <begin position="42"/>
        <end position="289"/>
    </location>
</feature>
<dbReference type="GO" id="GO:0006406">
    <property type="term" value="P:mRNA export from nucleus"/>
    <property type="evidence" value="ECO:0007669"/>
    <property type="project" value="InterPro"/>
</dbReference>
<feature type="domain" description="THO complex subunitTHOC2 N-terminal" evidence="1">
    <location>
        <begin position="514"/>
        <end position="559"/>
    </location>
</feature>
<dbReference type="InterPro" id="IPR021726">
    <property type="entry name" value="THO_THOC2_N"/>
</dbReference>
<dbReference type="GO" id="GO:0003729">
    <property type="term" value="F:mRNA binding"/>
    <property type="evidence" value="ECO:0007669"/>
    <property type="project" value="TreeGrafter"/>
</dbReference>